<dbReference type="PANTHER" id="PTHR12302:SF17">
    <property type="entry name" value="STAPHYLOCOCCAL-LIKE NUCLEASE CAN3-RELATED"/>
    <property type="match status" value="1"/>
</dbReference>
<proteinExistence type="predicted"/>
<keyword evidence="2" id="KW-1133">Transmembrane helix</keyword>
<dbReference type="Proteomes" id="UP001231189">
    <property type="component" value="Unassembled WGS sequence"/>
</dbReference>
<feature type="transmembrane region" description="Helical" evidence="2">
    <location>
        <begin position="274"/>
        <end position="291"/>
    </location>
</feature>
<comment type="caution">
    <text evidence="4">The sequence shown here is derived from an EMBL/GenBank/DDBJ whole genome shotgun (WGS) entry which is preliminary data.</text>
</comment>
<dbReference type="EMBL" id="JAUUTY010000006">
    <property type="protein sequence ID" value="KAK1613732.1"/>
    <property type="molecule type" value="Genomic_DNA"/>
</dbReference>
<sequence length="314" mass="36863">MDRVSQPCGVSEYCGFVTTTTWRCGGGAARLHGWVLNGSNNGEILSGKYKIRMRGIDAPELKMEYGMEARNELVNLIEGKCVMIYVYEKDQYERYIGDIYCGGVFIQEEMLKRGFAWFCKIYDKRCEFEQWEREARDARRGLWLSDNPKKPWEWKRDHPRNAKKQDCIQMDNGSYEALSGMIKEKKNYEEKAMEWKKKWESVVAENQMLNDQLRDSKEALSIMIKEKKNSEEKSTEWKKKWGSAVAENQMLIRELKEVLQNEEKACRQHVKQRVIWVGTSILAVGIAVLCIKWKTPPKKNGATLLYHYARTRIW</sequence>
<dbReference type="Gene3D" id="2.40.50.90">
    <property type="match status" value="1"/>
</dbReference>
<protein>
    <recommendedName>
        <fullName evidence="3">TNase-like domain-containing protein</fullName>
    </recommendedName>
</protein>
<dbReference type="GO" id="GO:0005737">
    <property type="term" value="C:cytoplasm"/>
    <property type="evidence" value="ECO:0007669"/>
    <property type="project" value="TreeGrafter"/>
</dbReference>
<evidence type="ECO:0000259" key="3">
    <source>
        <dbReference type="PROSITE" id="PS50830"/>
    </source>
</evidence>
<dbReference type="PANTHER" id="PTHR12302">
    <property type="entry name" value="EBNA2 BINDING PROTEIN P100"/>
    <property type="match status" value="1"/>
</dbReference>
<gene>
    <name evidence="4" type="ORF">QYE76_019249</name>
</gene>
<keyword evidence="1" id="KW-0175">Coiled coil</keyword>
<feature type="domain" description="TNase-like" evidence="3">
    <location>
        <begin position="35"/>
        <end position="145"/>
    </location>
</feature>
<accession>A0AAD8R3P8</accession>
<keyword evidence="2" id="KW-0812">Transmembrane</keyword>
<evidence type="ECO:0000256" key="2">
    <source>
        <dbReference type="SAM" id="Phobius"/>
    </source>
</evidence>
<dbReference type="SUPFAM" id="SSF50199">
    <property type="entry name" value="Staphylococcal nuclease"/>
    <property type="match status" value="1"/>
</dbReference>
<evidence type="ECO:0000313" key="4">
    <source>
        <dbReference type="EMBL" id="KAK1613732.1"/>
    </source>
</evidence>
<dbReference type="AlphaFoldDB" id="A0AAD8R3P8"/>
<organism evidence="4 5">
    <name type="scientific">Lolium multiflorum</name>
    <name type="common">Italian ryegrass</name>
    <name type="synonym">Lolium perenne subsp. multiflorum</name>
    <dbReference type="NCBI Taxonomy" id="4521"/>
    <lineage>
        <taxon>Eukaryota</taxon>
        <taxon>Viridiplantae</taxon>
        <taxon>Streptophyta</taxon>
        <taxon>Embryophyta</taxon>
        <taxon>Tracheophyta</taxon>
        <taxon>Spermatophyta</taxon>
        <taxon>Magnoliopsida</taxon>
        <taxon>Liliopsida</taxon>
        <taxon>Poales</taxon>
        <taxon>Poaceae</taxon>
        <taxon>BOP clade</taxon>
        <taxon>Pooideae</taxon>
        <taxon>Poodae</taxon>
        <taxon>Poeae</taxon>
        <taxon>Poeae Chloroplast Group 2 (Poeae type)</taxon>
        <taxon>Loliodinae</taxon>
        <taxon>Loliinae</taxon>
        <taxon>Lolium</taxon>
    </lineage>
</organism>
<dbReference type="SMART" id="SM00318">
    <property type="entry name" value="SNc"/>
    <property type="match status" value="1"/>
</dbReference>
<keyword evidence="2" id="KW-0472">Membrane</keyword>
<dbReference type="InterPro" id="IPR035437">
    <property type="entry name" value="SNase_OB-fold_sf"/>
</dbReference>
<feature type="coiled-coil region" evidence="1">
    <location>
        <begin position="178"/>
        <end position="272"/>
    </location>
</feature>
<evidence type="ECO:0000256" key="1">
    <source>
        <dbReference type="SAM" id="Coils"/>
    </source>
</evidence>
<dbReference type="InterPro" id="IPR016071">
    <property type="entry name" value="Staphylococal_nuclease_OB-fold"/>
</dbReference>
<name>A0AAD8R3P8_LOLMU</name>
<reference evidence="4" key="1">
    <citation type="submission" date="2023-07" db="EMBL/GenBank/DDBJ databases">
        <title>A chromosome-level genome assembly of Lolium multiflorum.</title>
        <authorList>
            <person name="Chen Y."/>
            <person name="Copetti D."/>
            <person name="Kolliker R."/>
            <person name="Studer B."/>
        </authorList>
    </citation>
    <scope>NUCLEOTIDE SEQUENCE</scope>
    <source>
        <strain evidence="4">02402/16</strain>
        <tissue evidence="4">Leaf</tissue>
    </source>
</reference>
<keyword evidence="5" id="KW-1185">Reference proteome</keyword>
<dbReference type="Pfam" id="PF00565">
    <property type="entry name" value="SNase"/>
    <property type="match status" value="1"/>
</dbReference>
<dbReference type="PROSITE" id="PS50830">
    <property type="entry name" value="TNASE_3"/>
    <property type="match status" value="1"/>
</dbReference>
<evidence type="ECO:0000313" key="5">
    <source>
        <dbReference type="Proteomes" id="UP001231189"/>
    </source>
</evidence>